<keyword evidence="5" id="KW-0808">Transferase</keyword>
<keyword evidence="7" id="KW-0256">Endoplasmic reticulum</keyword>
<feature type="domain" description="GPI ethanolamine phosphate transferase 2 C-terminal" evidence="13">
    <location>
        <begin position="1096"/>
        <end position="1288"/>
    </location>
</feature>
<keyword evidence="4" id="KW-0337">GPI-anchor biosynthesis</keyword>
<evidence type="ECO:0000256" key="12">
    <source>
        <dbReference type="SAM" id="Phobius"/>
    </source>
</evidence>
<dbReference type="STRING" id="2880.D8LQQ0"/>
<feature type="transmembrane region" description="Helical" evidence="12">
    <location>
        <begin position="616"/>
        <end position="634"/>
    </location>
</feature>
<dbReference type="GO" id="GO:0005789">
    <property type="term" value="C:endoplasmic reticulum membrane"/>
    <property type="evidence" value="ECO:0007669"/>
    <property type="project" value="UniProtKB-SubCell"/>
</dbReference>
<dbReference type="Pfam" id="PF19316">
    <property type="entry name" value="PIGO_PIGG"/>
    <property type="match status" value="1"/>
</dbReference>
<dbReference type="UniPathway" id="UPA00196"/>
<keyword evidence="6 12" id="KW-0812">Transmembrane</keyword>
<comment type="subcellular location">
    <subcellularLocation>
        <location evidence="1">Endoplasmic reticulum membrane</location>
        <topology evidence="1">Multi-pass membrane protein</topology>
    </subcellularLocation>
</comment>
<proteinExistence type="inferred from homology"/>
<comment type="similarity">
    <text evidence="3">Belongs to the PIGG/PIGN/PIGO family. PIGO subfamily.</text>
</comment>
<feature type="compositionally biased region" description="Gly residues" evidence="11">
    <location>
        <begin position="197"/>
        <end position="208"/>
    </location>
</feature>
<feature type="transmembrane region" description="Helical" evidence="12">
    <location>
        <begin position="579"/>
        <end position="596"/>
    </location>
</feature>
<dbReference type="InterPro" id="IPR017850">
    <property type="entry name" value="Alkaline_phosphatase_core_sf"/>
</dbReference>
<evidence type="ECO:0000313" key="15">
    <source>
        <dbReference type="Proteomes" id="UP000002630"/>
    </source>
</evidence>
<dbReference type="InterPro" id="IPR037675">
    <property type="entry name" value="PIG-O_N"/>
</dbReference>
<keyword evidence="8 12" id="KW-1133">Transmembrane helix</keyword>
<feature type="region of interest" description="Disordered" evidence="11">
    <location>
        <begin position="991"/>
        <end position="1023"/>
    </location>
</feature>
<dbReference type="Pfam" id="PF01663">
    <property type="entry name" value="Phosphodiest"/>
    <property type="match status" value="1"/>
</dbReference>
<evidence type="ECO:0000256" key="4">
    <source>
        <dbReference type="ARBA" id="ARBA00022502"/>
    </source>
</evidence>
<dbReference type="EMBL" id="FN648819">
    <property type="protein sequence ID" value="CBN74927.1"/>
    <property type="molecule type" value="Genomic_DNA"/>
</dbReference>
<evidence type="ECO:0000313" key="14">
    <source>
        <dbReference type="EMBL" id="CBN74927.1"/>
    </source>
</evidence>
<feature type="transmembrane region" description="Helical" evidence="12">
    <location>
        <begin position="726"/>
        <end position="744"/>
    </location>
</feature>
<dbReference type="InterPro" id="IPR045687">
    <property type="entry name" value="PIGG/GPI7_C"/>
</dbReference>
<dbReference type="InParanoid" id="D8LQQ0"/>
<evidence type="ECO:0000256" key="1">
    <source>
        <dbReference type="ARBA" id="ARBA00004477"/>
    </source>
</evidence>
<feature type="region of interest" description="Disordered" evidence="11">
    <location>
        <begin position="345"/>
        <end position="416"/>
    </location>
</feature>
<evidence type="ECO:0000256" key="2">
    <source>
        <dbReference type="ARBA" id="ARBA00004687"/>
    </source>
</evidence>
<keyword evidence="15" id="KW-1185">Reference proteome</keyword>
<evidence type="ECO:0000256" key="3">
    <source>
        <dbReference type="ARBA" id="ARBA00008695"/>
    </source>
</evidence>
<protein>
    <recommendedName>
        <fullName evidence="13">GPI ethanolamine phosphate transferase 2 C-terminal domain-containing protein</fullName>
    </recommendedName>
</protein>
<dbReference type="InterPro" id="IPR002591">
    <property type="entry name" value="Phosphodiest/P_Trfase"/>
</dbReference>
<dbReference type="PANTHER" id="PTHR23071">
    <property type="entry name" value="PHOSPHATIDYLINOSITOL GLYCAN"/>
    <property type="match status" value="1"/>
</dbReference>
<sequence length="1343" mass="137985">MNTVQRSVHNPIHALVFFGWVLAVQLTGLAAFTKGFFLTRVELERQSQCDRVVWVVVDALRYDFAAFSPPDDAGQGLQDKPHSAGARHYLNHLPVINEAIGGGAGGGGSNSNNNNNNDSSSSAFEGSGGVLFQFEADPPTVTMQRLKGLTTGGLPTFIDFRDNFHSAQIAEDNWVAQVRERAARRRGASGDVNAASSGGGGSRDGGGGELVFMGDDTWTSLYPTYFSRSYPFPSFNTRDLHTVDDGVLSHLSTELGKRDWDVLVAHFLGVDHVGHTFGPASQAMEDKLDQMNAALRTVFEGVDDETVVFVLGDHGMTEDGNHGGATPEETGAALLVWSRSGERLLGPGFKNRRNSGGTPSSRREKNSGGTGGASSETVTGADGGSTDRRQGGPSQGHGDVAAGEEEGSEEDHSGPVPAARRVAQIDLVPTISLLLGTPIPFGSLGGVIPEVFGGAYLDGGGSGDDERGPRYLERLCDALLVNSVQVWRYLSDYASVASMPTRDMFDLNELLLAAREAHTEWKRRQQQRSHASKGALEDDGNASASSARELRRVCGMYREFLDASIGLGRSLWTQYDTSLMWWGLAVLLVAAAALAFRAVSSSMSSSPASSGDSRAAAVGAAASLAIAILTDLVFGSSGPHVFAAKVAICSSVGMCIHYAQVVASAGSWTASGAAPPSSGGARTMTGTTKGGGLSVGVAFTAVLSALYCAGLFSNSFIEAEDGLHRFLGASSLVSLAVLILLVPAPPPPATPADLDYDDISSSWTARAVVENTGSSSSIGFASPRCDDRLGLLLGLSPKSTAALYAALAAACLRAAAAVQDSAAEGGVSTEAAFGVSRSLLPLPALWYLCRLARGGGGGGGDGRMLWGSGAVDVANTRGAPAAVSLSGGVLGAASGWARRRCSHGAVQALSLAAIGAYWVNEVVAAAAAEAGKEHGTGAAAAAAATGGLSQGGAAGAALFGSLLPPARLLLPRATYLLCLAGLAVALLRPHGRRRRKQQDPVPQKGEEGRTCTPPGGNGSSSSWSYAQSLAGTAATVVSHLLPVVVLLLGPGSPAVVAFVSAACGCVLRSVSVTAAGRTTGGGGGGRGGAVLPLGAVAVSWSVVGRAFFFLTGHHNQFSRLQYSAAFVGFDEFDFKVGGVLLFLNTFGTEILAALALPLAAAAAAASGVSQDAAPPVLPEAVSGSSRPNDRQSLSSPPSPRPHSVAGRWDGNHPDDAGNDAAAEAQAQAQTQAQAQETTSMLSAMERLSGLTLLLSAIRTFLSAANVSVQRGHLMLWAVFAPKFVFDATMQAVCGAAAVLAWAVVVVAHRAYCCEGWGAAGAGCGLASLGRAARPALPPRKKGR</sequence>
<dbReference type="InterPro" id="IPR039524">
    <property type="entry name" value="PIGO/GPI13"/>
</dbReference>
<organism evidence="14 15">
    <name type="scientific">Ectocarpus siliculosus</name>
    <name type="common">Brown alga</name>
    <name type="synonym">Conferva siliculosa</name>
    <dbReference type="NCBI Taxonomy" id="2880"/>
    <lineage>
        <taxon>Eukaryota</taxon>
        <taxon>Sar</taxon>
        <taxon>Stramenopiles</taxon>
        <taxon>Ochrophyta</taxon>
        <taxon>PX clade</taxon>
        <taxon>Phaeophyceae</taxon>
        <taxon>Ectocarpales</taxon>
        <taxon>Ectocarpaceae</taxon>
        <taxon>Ectocarpus</taxon>
    </lineage>
</organism>
<feature type="transmembrane region" description="Helical" evidence="12">
    <location>
        <begin position="969"/>
        <end position="987"/>
    </location>
</feature>
<dbReference type="GO" id="GO:0006506">
    <property type="term" value="P:GPI anchor biosynthetic process"/>
    <property type="evidence" value="ECO:0007669"/>
    <property type="project" value="UniProtKB-UniPathway"/>
</dbReference>
<keyword evidence="9 12" id="KW-0472">Membrane</keyword>
<dbReference type="Gene3D" id="3.40.720.10">
    <property type="entry name" value="Alkaline Phosphatase, subunit A"/>
    <property type="match status" value="1"/>
</dbReference>
<dbReference type="eggNOG" id="KOG2126">
    <property type="taxonomic scope" value="Eukaryota"/>
</dbReference>
<keyword evidence="10" id="KW-0325">Glycoprotein</keyword>
<evidence type="ECO:0000256" key="7">
    <source>
        <dbReference type="ARBA" id="ARBA00022824"/>
    </source>
</evidence>
<evidence type="ECO:0000256" key="10">
    <source>
        <dbReference type="ARBA" id="ARBA00023180"/>
    </source>
</evidence>
<evidence type="ECO:0000256" key="8">
    <source>
        <dbReference type="ARBA" id="ARBA00022989"/>
    </source>
</evidence>
<feature type="compositionally biased region" description="Low complexity" evidence="11">
    <location>
        <begin position="1220"/>
        <end position="1235"/>
    </location>
</feature>
<dbReference type="CDD" id="cd16023">
    <property type="entry name" value="GPI_EPT_3"/>
    <property type="match status" value="1"/>
</dbReference>
<feature type="transmembrane region" description="Helical" evidence="12">
    <location>
        <begin position="1288"/>
        <end position="1307"/>
    </location>
</feature>
<accession>D8LQQ0</accession>
<feature type="region of interest" description="Disordered" evidence="11">
    <location>
        <begin position="522"/>
        <end position="543"/>
    </location>
</feature>
<feature type="compositionally biased region" description="Low complexity" evidence="11">
    <location>
        <begin position="110"/>
        <end position="122"/>
    </location>
</feature>
<gene>
    <name evidence="14" type="ORF">Esi_0060_0015</name>
</gene>
<dbReference type="EMBL" id="FN649750">
    <property type="protein sequence ID" value="CBN74927.1"/>
    <property type="molecule type" value="Genomic_DNA"/>
</dbReference>
<dbReference type="Proteomes" id="UP000002630">
    <property type="component" value="Linkage Group LG25"/>
</dbReference>
<comment type="pathway">
    <text evidence="2">Glycolipid biosynthesis; glycosylphosphatidylinositol-anchor biosynthesis.</text>
</comment>
<feature type="region of interest" description="Disordered" evidence="11">
    <location>
        <begin position="185"/>
        <end position="208"/>
    </location>
</feature>
<feature type="region of interest" description="Disordered" evidence="11">
    <location>
        <begin position="1175"/>
        <end position="1235"/>
    </location>
</feature>
<dbReference type="PANTHER" id="PTHR23071:SF1">
    <property type="entry name" value="GPI ETHANOLAMINE PHOSPHATE TRANSFERASE 3"/>
    <property type="match status" value="1"/>
</dbReference>
<evidence type="ECO:0000256" key="5">
    <source>
        <dbReference type="ARBA" id="ARBA00022679"/>
    </source>
</evidence>
<evidence type="ECO:0000259" key="13">
    <source>
        <dbReference type="Pfam" id="PF19316"/>
    </source>
</evidence>
<dbReference type="SUPFAM" id="SSF53649">
    <property type="entry name" value="Alkaline phosphatase-like"/>
    <property type="match status" value="1"/>
</dbReference>
<feature type="transmembrane region" description="Helical" evidence="12">
    <location>
        <begin position="1088"/>
        <end position="1110"/>
    </location>
</feature>
<dbReference type="OrthoDB" id="272139at2759"/>
<evidence type="ECO:0000256" key="11">
    <source>
        <dbReference type="SAM" id="MobiDB-lite"/>
    </source>
</evidence>
<reference evidence="14 15" key="1">
    <citation type="journal article" date="2010" name="Nature">
        <title>The Ectocarpus genome and the independent evolution of multicellularity in brown algae.</title>
        <authorList>
            <person name="Cock J.M."/>
            <person name="Sterck L."/>
            <person name="Rouze P."/>
            <person name="Scornet D."/>
            <person name="Allen A.E."/>
            <person name="Amoutzias G."/>
            <person name="Anthouard V."/>
            <person name="Artiguenave F."/>
            <person name="Aury J.M."/>
            <person name="Badger J.H."/>
            <person name="Beszteri B."/>
            <person name="Billiau K."/>
            <person name="Bonnet E."/>
            <person name="Bothwell J.H."/>
            <person name="Bowler C."/>
            <person name="Boyen C."/>
            <person name="Brownlee C."/>
            <person name="Carrano C.J."/>
            <person name="Charrier B."/>
            <person name="Cho G.Y."/>
            <person name="Coelho S.M."/>
            <person name="Collen J."/>
            <person name="Corre E."/>
            <person name="Da Silva C."/>
            <person name="Delage L."/>
            <person name="Delaroque N."/>
            <person name="Dittami S.M."/>
            <person name="Doulbeau S."/>
            <person name="Elias M."/>
            <person name="Farnham G."/>
            <person name="Gachon C.M."/>
            <person name="Gschloessl B."/>
            <person name="Heesch S."/>
            <person name="Jabbari K."/>
            <person name="Jubin C."/>
            <person name="Kawai H."/>
            <person name="Kimura K."/>
            <person name="Kloareg B."/>
            <person name="Kupper F.C."/>
            <person name="Lang D."/>
            <person name="Le Bail A."/>
            <person name="Leblanc C."/>
            <person name="Lerouge P."/>
            <person name="Lohr M."/>
            <person name="Lopez P.J."/>
            <person name="Martens C."/>
            <person name="Maumus F."/>
            <person name="Michel G."/>
            <person name="Miranda-Saavedra D."/>
            <person name="Morales J."/>
            <person name="Moreau H."/>
            <person name="Motomura T."/>
            <person name="Nagasato C."/>
            <person name="Napoli C.A."/>
            <person name="Nelson D.R."/>
            <person name="Nyvall-Collen P."/>
            <person name="Peters A.F."/>
            <person name="Pommier C."/>
            <person name="Potin P."/>
            <person name="Poulain J."/>
            <person name="Quesneville H."/>
            <person name="Read B."/>
            <person name="Rensing S.A."/>
            <person name="Ritter A."/>
            <person name="Rousvoal S."/>
            <person name="Samanta M."/>
            <person name="Samson G."/>
            <person name="Schroeder D.C."/>
            <person name="Segurens B."/>
            <person name="Strittmatter M."/>
            <person name="Tonon T."/>
            <person name="Tregear J.W."/>
            <person name="Valentin K."/>
            <person name="von Dassow P."/>
            <person name="Yamagishi T."/>
            <person name="Van de Peer Y."/>
            <person name="Wincker P."/>
        </authorList>
    </citation>
    <scope>NUCLEOTIDE SEQUENCE [LARGE SCALE GENOMIC DNA]</scope>
    <source>
        <strain evidence="15">Ec32 / CCAP1310/4</strain>
    </source>
</reference>
<feature type="region of interest" description="Disordered" evidence="11">
    <location>
        <begin position="101"/>
        <end position="124"/>
    </location>
</feature>
<feature type="transmembrane region" description="Helical" evidence="12">
    <location>
        <begin position="12"/>
        <end position="32"/>
    </location>
</feature>
<dbReference type="OMA" id="ARRRCSH"/>
<feature type="transmembrane region" description="Helical" evidence="12">
    <location>
        <begin position="690"/>
        <end position="714"/>
    </location>
</feature>
<evidence type="ECO:0000256" key="6">
    <source>
        <dbReference type="ARBA" id="ARBA00022692"/>
    </source>
</evidence>
<dbReference type="GO" id="GO:0051377">
    <property type="term" value="F:mannose-ethanolamine phosphotransferase activity"/>
    <property type="evidence" value="ECO:0007669"/>
    <property type="project" value="InterPro"/>
</dbReference>
<evidence type="ECO:0000256" key="9">
    <source>
        <dbReference type="ARBA" id="ARBA00023136"/>
    </source>
</evidence>
<feature type="transmembrane region" description="Helical" evidence="12">
    <location>
        <begin position="1247"/>
        <end position="1268"/>
    </location>
</feature>
<name>D8LQQ0_ECTSI</name>